<protein>
    <submittedName>
        <fullName evidence="1">Uncharacterized protein</fullName>
    </submittedName>
</protein>
<reference evidence="1" key="1">
    <citation type="submission" date="2016-05" db="EMBL/GenBank/DDBJ databases">
        <authorList>
            <person name="Cock P.J.A."/>
            <person name="Cock P.J.A."/>
        </authorList>
    </citation>
    <scope>NUCLEOTIDE SEQUENCE</scope>
    <source>
        <strain evidence="1">PWN146_assembly</strain>
    </source>
</reference>
<gene>
    <name evidence="1" type="ORF">PWN146_02149</name>
</gene>
<name>A0A1C3HEK3_SERMA</name>
<dbReference type="EMBL" id="LT575490">
    <property type="protein sequence ID" value="SAY43458.1"/>
    <property type="molecule type" value="Genomic_DNA"/>
</dbReference>
<dbReference type="AlphaFoldDB" id="A0A1C3HEK3"/>
<sequence length="97" mass="10978">MEKFQRVHMPYGIREVKNGLWELFNRDYNALGEPFKFARKLSAATVNALSVDGSAPGEEGGLQTIWFYADGSVPTDKDEHWRAYSAKLQKLASLKVE</sequence>
<organism evidence="1">
    <name type="scientific">Serratia marcescens</name>
    <dbReference type="NCBI Taxonomy" id="615"/>
    <lineage>
        <taxon>Bacteria</taxon>
        <taxon>Pseudomonadati</taxon>
        <taxon>Pseudomonadota</taxon>
        <taxon>Gammaproteobacteria</taxon>
        <taxon>Enterobacterales</taxon>
        <taxon>Yersiniaceae</taxon>
        <taxon>Serratia</taxon>
    </lineage>
</organism>
<proteinExistence type="predicted"/>
<evidence type="ECO:0000313" key="1">
    <source>
        <dbReference type="EMBL" id="SAY43458.1"/>
    </source>
</evidence>
<accession>A0A1C3HEK3</accession>